<keyword evidence="2" id="KW-1185">Reference proteome</keyword>
<sequence>MQCRIHAAVRVILAFFYAPNVSWKNCHVVFKLASKWKVILSKLIRQIISNIYNVISYIDVKNKYC</sequence>
<evidence type="ECO:0000313" key="1">
    <source>
        <dbReference type="EMBL" id="SDE75679.1"/>
    </source>
</evidence>
<reference evidence="1 2" key="1">
    <citation type="submission" date="2016-10" db="EMBL/GenBank/DDBJ databases">
        <authorList>
            <person name="de Groot N.N."/>
        </authorList>
    </citation>
    <scope>NUCLEOTIDE SEQUENCE [LARGE SCALE GENOMIC DNA]</scope>
    <source>
        <strain evidence="1 2">DSM 28129</strain>
    </source>
</reference>
<gene>
    <name evidence="1" type="ORF">SAMN04488542_1026</name>
</gene>
<name>A0A1G7FIE8_9BACL</name>
<organism evidence="1 2">
    <name type="scientific">Fontibacillus panacisegetis</name>
    <dbReference type="NCBI Taxonomy" id="670482"/>
    <lineage>
        <taxon>Bacteria</taxon>
        <taxon>Bacillati</taxon>
        <taxon>Bacillota</taxon>
        <taxon>Bacilli</taxon>
        <taxon>Bacillales</taxon>
        <taxon>Paenibacillaceae</taxon>
        <taxon>Fontibacillus</taxon>
    </lineage>
</organism>
<proteinExistence type="predicted"/>
<accession>A0A1G7FIE8</accession>
<evidence type="ECO:0000313" key="2">
    <source>
        <dbReference type="Proteomes" id="UP000198972"/>
    </source>
</evidence>
<protein>
    <submittedName>
        <fullName evidence="1">Uncharacterized protein</fullName>
    </submittedName>
</protein>
<dbReference type="Proteomes" id="UP000198972">
    <property type="component" value="Unassembled WGS sequence"/>
</dbReference>
<dbReference type="AlphaFoldDB" id="A0A1G7FIE8"/>
<dbReference type="EMBL" id="FNBG01000002">
    <property type="protein sequence ID" value="SDE75679.1"/>
    <property type="molecule type" value="Genomic_DNA"/>
</dbReference>